<evidence type="ECO:0000256" key="1">
    <source>
        <dbReference type="ARBA" id="ARBA00004903"/>
    </source>
</evidence>
<dbReference type="CDD" id="cd00209">
    <property type="entry name" value="DHFR"/>
    <property type="match status" value="1"/>
</dbReference>
<gene>
    <name evidence="9" type="ORF">P171DRAFT_428279</name>
</gene>
<dbReference type="PROSITE" id="PS51330">
    <property type="entry name" value="DHFR_2"/>
    <property type="match status" value="1"/>
</dbReference>
<sequence length="256" mass="28140">MSNADSVADADQLAATMPPPQHPLALTLILAATPSLGIGRGGALPWPQLRKEMAYFRRVTSRVSTLASSSGESGKGEGKGRRRCNAVVMGRKTWDSIPPRFRPLEGRVNVVVTRTPGAFTTKLQDESGGTGKGQENVEAVGSVGEALEVLQSYNTRSESEAEGEAEDKPEIERVFVIGGATIYDAALQLPQTERVLLTNIEEEYECDTFFSVDLEKDAGWKRSSKDEIEEWTGEKVEPVEEKGVRFVFEMFERVER</sequence>
<keyword evidence="10" id="KW-1185">Reference proteome</keyword>
<accession>A0A9P4PSJ1</accession>
<dbReference type="GO" id="GO:0050661">
    <property type="term" value="F:NADP binding"/>
    <property type="evidence" value="ECO:0007669"/>
    <property type="project" value="InterPro"/>
</dbReference>
<protein>
    <recommendedName>
        <fullName evidence="3">Dihydrofolate reductase</fullName>
        <ecNumber evidence="2">1.5.1.3</ecNumber>
    </recommendedName>
</protein>
<evidence type="ECO:0000259" key="8">
    <source>
        <dbReference type="PROSITE" id="PS51330"/>
    </source>
</evidence>
<dbReference type="GO" id="GO:0004146">
    <property type="term" value="F:dihydrofolate reductase activity"/>
    <property type="evidence" value="ECO:0007669"/>
    <property type="project" value="UniProtKB-EC"/>
</dbReference>
<evidence type="ECO:0000256" key="3">
    <source>
        <dbReference type="ARBA" id="ARBA00018886"/>
    </source>
</evidence>
<dbReference type="GO" id="GO:0046654">
    <property type="term" value="P:tetrahydrofolate biosynthetic process"/>
    <property type="evidence" value="ECO:0007669"/>
    <property type="project" value="InterPro"/>
</dbReference>
<organism evidence="9 10">
    <name type="scientific">Karstenula rhodostoma CBS 690.94</name>
    <dbReference type="NCBI Taxonomy" id="1392251"/>
    <lineage>
        <taxon>Eukaryota</taxon>
        <taxon>Fungi</taxon>
        <taxon>Dikarya</taxon>
        <taxon>Ascomycota</taxon>
        <taxon>Pezizomycotina</taxon>
        <taxon>Dothideomycetes</taxon>
        <taxon>Pleosporomycetidae</taxon>
        <taxon>Pleosporales</taxon>
        <taxon>Massarineae</taxon>
        <taxon>Didymosphaeriaceae</taxon>
        <taxon>Karstenula</taxon>
    </lineage>
</organism>
<evidence type="ECO:0000256" key="2">
    <source>
        <dbReference type="ARBA" id="ARBA00012856"/>
    </source>
</evidence>
<proteinExistence type="inferred from homology"/>
<dbReference type="InterPro" id="IPR024072">
    <property type="entry name" value="DHFR-like_dom_sf"/>
</dbReference>
<comment type="pathway">
    <text evidence="1">Cofactor biosynthesis; tetrahydrofolate biosynthesis; 5,6,7,8-tetrahydrofolate from 7,8-dihydrofolate: step 1/1.</text>
</comment>
<reference evidence="9" key="1">
    <citation type="journal article" date="2020" name="Stud. Mycol.">
        <title>101 Dothideomycetes genomes: a test case for predicting lifestyles and emergence of pathogens.</title>
        <authorList>
            <person name="Haridas S."/>
            <person name="Albert R."/>
            <person name="Binder M."/>
            <person name="Bloem J."/>
            <person name="Labutti K."/>
            <person name="Salamov A."/>
            <person name="Andreopoulos B."/>
            <person name="Baker S."/>
            <person name="Barry K."/>
            <person name="Bills G."/>
            <person name="Bluhm B."/>
            <person name="Cannon C."/>
            <person name="Castanera R."/>
            <person name="Culley D."/>
            <person name="Daum C."/>
            <person name="Ezra D."/>
            <person name="Gonzalez J."/>
            <person name="Henrissat B."/>
            <person name="Kuo A."/>
            <person name="Liang C."/>
            <person name="Lipzen A."/>
            <person name="Lutzoni F."/>
            <person name="Magnuson J."/>
            <person name="Mondo S."/>
            <person name="Nolan M."/>
            <person name="Ohm R."/>
            <person name="Pangilinan J."/>
            <person name="Park H.-J."/>
            <person name="Ramirez L."/>
            <person name="Alfaro M."/>
            <person name="Sun H."/>
            <person name="Tritt A."/>
            <person name="Yoshinaga Y."/>
            <person name="Zwiers L.-H."/>
            <person name="Turgeon B."/>
            <person name="Goodwin S."/>
            <person name="Spatafora J."/>
            <person name="Crous P."/>
            <person name="Grigoriev I."/>
        </authorList>
    </citation>
    <scope>NUCLEOTIDE SEQUENCE</scope>
    <source>
        <strain evidence="9">CBS 690.94</strain>
    </source>
</reference>
<dbReference type="GO" id="GO:0006730">
    <property type="term" value="P:one-carbon metabolic process"/>
    <property type="evidence" value="ECO:0007669"/>
    <property type="project" value="UniProtKB-KW"/>
</dbReference>
<dbReference type="Gene3D" id="3.40.430.10">
    <property type="entry name" value="Dihydrofolate Reductase, subunit A"/>
    <property type="match status" value="1"/>
</dbReference>
<dbReference type="AlphaFoldDB" id="A0A9P4PSJ1"/>
<dbReference type="EMBL" id="MU001495">
    <property type="protein sequence ID" value="KAF2448169.1"/>
    <property type="molecule type" value="Genomic_DNA"/>
</dbReference>
<evidence type="ECO:0000256" key="7">
    <source>
        <dbReference type="RuleBase" id="RU004474"/>
    </source>
</evidence>
<dbReference type="EC" id="1.5.1.3" evidence="2"/>
<evidence type="ECO:0000256" key="4">
    <source>
        <dbReference type="ARBA" id="ARBA00022563"/>
    </source>
</evidence>
<comment type="similarity">
    <text evidence="7">Belongs to the dihydrofolate reductase family.</text>
</comment>
<dbReference type="PROSITE" id="PS00075">
    <property type="entry name" value="DHFR_1"/>
    <property type="match status" value="1"/>
</dbReference>
<dbReference type="GO" id="GO:0005739">
    <property type="term" value="C:mitochondrion"/>
    <property type="evidence" value="ECO:0007669"/>
    <property type="project" value="TreeGrafter"/>
</dbReference>
<comment type="caution">
    <text evidence="9">The sequence shown here is derived from an EMBL/GenBank/DDBJ whole genome shotgun (WGS) entry which is preliminary data.</text>
</comment>
<dbReference type="GO" id="GO:0046452">
    <property type="term" value="P:dihydrofolate metabolic process"/>
    <property type="evidence" value="ECO:0007669"/>
    <property type="project" value="TreeGrafter"/>
</dbReference>
<evidence type="ECO:0000256" key="5">
    <source>
        <dbReference type="ARBA" id="ARBA00022857"/>
    </source>
</evidence>
<evidence type="ECO:0000313" key="9">
    <source>
        <dbReference type="EMBL" id="KAF2448169.1"/>
    </source>
</evidence>
<dbReference type="OrthoDB" id="414698at2759"/>
<keyword evidence="5" id="KW-0521">NADP</keyword>
<dbReference type="PANTHER" id="PTHR48069:SF3">
    <property type="entry name" value="DIHYDROFOLATE REDUCTASE"/>
    <property type="match status" value="1"/>
</dbReference>
<dbReference type="Pfam" id="PF00186">
    <property type="entry name" value="DHFR_1"/>
    <property type="match status" value="1"/>
</dbReference>
<keyword evidence="4" id="KW-0554">One-carbon metabolism</keyword>
<dbReference type="InterPro" id="IPR012259">
    <property type="entry name" value="DHFR"/>
</dbReference>
<dbReference type="InterPro" id="IPR001796">
    <property type="entry name" value="DHFR_dom"/>
</dbReference>
<dbReference type="InterPro" id="IPR017925">
    <property type="entry name" value="DHFR_CS"/>
</dbReference>
<name>A0A9P4PSJ1_9PLEO</name>
<evidence type="ECO:0000313" key="10">
    <source>
        <dbReference type="Proteomes" id="UP000799764"/>
    </source>
</evidence>
<dbReference type="SUPFAM" id="SSF53597">
    <property type="entry name" value="Dihydrofolate reductase-like"/>
    <property type="match status" value="1"/>
</dbReference>
<keyword evidence="6" id="KW-0560">Oxidoreductase</keyword>
<dbReference type="GO" id="GO:0046655">
    <property type="term" value="P:folic acid metabolic process"/>
    <property type="evidence" value="ECO:0007669"/>
    <property type="project" value="TreeGrafter"/>
</dbReference>
<evidence type="ECO:0000256" key="6">
    <source>
        <dbReference type="ARBA" id="ARBA00023002"/>
    </source>
</evidence>
<dbReference type="PRINTS" id="PR00070">
    <property type="entry name" value="DHFR"/>
</dbReference>
<feature type="domain" description="DHFR" evidence="8">
    <location>
        <begin position="25"/>
        <end position="253"/>
    </location>
</feature>
<dbReference type="Proteomes" id="UP000799764">
    <property type="component" value="Unassembled WGS sequence"/>
</dbReference>
<dbReference type="PANTHER" id="PTHR48069">
    <property type="entry name" value="DIHYDROFOLATE REDUCTASE"/>
    <property type="match status" value="1"/>
</dbReference>